<keyword evidence="6 8" id="KW-0249">Electron transport</keyword>
<evidence type="ECO:0000256" key="1">
    <source>
        <dbReference type="ARBA" id="ARBA00001917"/>
    </source>
</evidence>
<evidence type="ECO:0000256" key="3">
    <source>
        <dbReference type="ARBA" id="ARBA00022448"/>
    </source>
</evidence>
<proteinExistence type="inferred from homology"/>
<dbReference type="InterPro" id="IPR010086">
    <property type="entry name" value="Flavodoxin_lc"/>
</dbReference>
<dbReference type="InterPro" id="IPR001094">
    <property type="entry name" value="Flavdoxin-like"/>
</dbReference>
<dbReference type="NCBIfam" id="NF006736">
    <property type="entry name" value="PRK09267.1-2"/>
    <property type="match status" value="1"/>
</dbReference>
<keyword evidence="3 8" id="KW-0813">Transport</keyword>
<evidence type="ECO:0000256" key="6">
    <source>
        <dbReference type="ARBA" id="ARBA00022982"/>
    </source>
</evidence>
<reference evidence="10 11" key="1">
    <citation type="submission" date="2019-07" db="EMBL/GenBank/DDBJ databases">
        <title>Whole genome shotgun sequence of Rhodospirillum oryzae NBRC 107573.</title>
        <authorList>
            <person name="Hosoyama A."/>
            <person name="Uohara A."/>
            <person name="Ohji S."/>
            <person name="Ichikawa N."/>
        </authorList>
    </citation>
    <scope>NUCLEOTIDE SEQUENCE [LARGE SCALE GENOMIC DNA]</scope>
    <source>
        <strain evidence="10 11">NBRC 107573</strain>
    </source>
</reference>
<dbReference type="OrthoDB" id="359268at2"/>
<dbReference type="InterPro" id="IPR050619">
    <property type="entry name" value="Flavodoxin"/>
</dbReference>
<feature type="domain" description="Flavodoxin-like" evidence="9">
    <location>
        <begin position="3"/>
        <end position="160"/>
    </location>
</feature>
<dbReference type="InterPro" id="IPR029039">
    <property type="entry name" value="Flavoprotein-like_sf"/>
</dbReference>
<dbReference type="GO" id="GO:0009055">
    <property type="term" value="F:electron transfer activity"/>
    <property type="evidence" value="ECO:0007669"/>
    <property type="project" value="UniProtKB-UniRule"/>
</dbReference>
<dbReference type="PROSITE" id="PS00201">
    <property type="entry name" value="FLAVODOXIN"/>
    <property type="match status" value="1"/>
</dbReference>
<dbReference type="NCBIfam" id="NF006739">
    <property type="entry name" value="PRK09267.1-5"/>
    <property type="match status" value="1"/>
</dbReference>
<evidence type="ECO:0000313" key="10">
    <source>
        <dbReference type="EMBL" id="GEO80656.1"/>
    </source>
</evidence>
<comment type="caution">
    <text evidence="10">The sequence shown here is derived from an EMBL/GenBank/DDBJ whole genome shotgun (WGS) entry which is preliminary data.</text>
</comment>
<dbReference type="Proteomes" id="UP000321567">
    <property type="component" value="Unassembled WGS sequence"/>
</dbReference>
<protein>
    <recommendedName>
        <fullName evidence="8">Flavodoxin</fullName>
    </recommendedName>
</protein>
<dbReference type="NCBIfam" id="TIGR01752">
    <property type="entry name" value="flav_long"/>
    <property type="match status" value="1"/>
</dbReference>
<comment type="similarity">
    <text evidence="2 8">Belongs to the flavodoxin family.</text>
</comment>
<organism evidence="10 11">
    <name type="scientific">Pararhodospirillum oryzae</name>
    <dbReference type="NCBI Taxonomy" id="478448"/>
    <lineage>
        <taxon>Bacteria</taxon>
        <taxon>Pseudomonadati</taxon>
        <taxon>Pseudomonadota</taxon>
        <taxon>Alphaproteobacteria</taxon>
        <taxon>Rhodospirillales</taxon>
        <taxon>Rhodospirillaceae</taxon>
        <taxon>Pararhodospirillum</taxon>
    </lineage>
</organism>
<dbReference type="Gene3D" id="3.40.50.360">
    <property type="match status" value="1"/>
</dbReference>
<dbReference type="PANTHER" id="PTHR42809:SF1">
    <property type="entry name" value="FLAVODOXIN 1"/>
    <property type="match status" value="1"/>
</dbReference>
<dbReference type="PRINTS" id="PR00369">
    <property type="entry name" value="FLAVODOXIN"/>
</dbReference>
<evidence type="ECO:0000256" key="7">
    <source>
        <dbReference type="ARBA" id="ARBA00023231"/>
    </source>
</evidence>
<dbReference type="PANTHER" id="PTHR42809">
    <property type="entry name" value="FLAVODOXIN 2"/>
    <property type="match status" value="1"/>
</dbReference>
<dbReference type="InterPro" id="IPR008254">
    <property type="entry name" value="Flavodoxin/NO_synth"/>
</dbReference>
<evidence type="ECO:0000259" key="9">
    <source>
        <dbReference type="PROSITE" id="PS50902"/>
    </source>
</evidence>
<sequence length="160" mass="17227">MSVHVIYGSDGGTTRALAQRLASRLGGRAIDVAQARVEDFETPSLLVLGSPTYGFGDLQTDWEDRLALIKEANLSGKRVALFGTGDQGMYPDTFVDAMGVLYDAVVGRGAEVVGFTATDGYTHTASTAVRDGRFVGLALDEDQQPKLTEKRLSAWVDQIR</sequence>
<keyword evidence="5 8" id="KW-0288">FMN</keyword>
<dbReference type="RefSeq" id="WP_147162708.1">
    <property type="nucleotide sequence ID" value="NZ_BJZO01000013.1"/>
</dbReference>
<dbReference type="PIRSF" id="PIRSF038996">
    <property type="entry name" value="FldA"/>
    <property type="match status" value="1"/>
</dbReference>
<evidence type="ECO:0000256" key="5">
    <source>
        <dbReference type="ARBA" id="ARBA00022643"/>
    </source>
</evidence>
<dbReference type="Pfam" id="PF00258">
    <property type="entry name" value="Flavodoxin_1"/>
    <property type="match status" value="1"/>
</dbReference>
<comment type="function">
    <text evidence="8">Low-potential electron donor to a number of redox enzymes.</text>
</comment>
<dbReference type="GO" id="GO:0010181">
    <property type="term" value="F:FMN binding"/>
    <property type="evidence" value="ECO:0007669"/>
    <property type="project" value="UniProtKB-UniRule"/>
</dbReference>
<keyword evidence="11" id="KW-1185">Reference proteome</keyword>
<evidence type="ECO:0000256" key="2">
    <source>
        <dbReference type="ARBA" id="ARBA00005267"/>
    </source>
</evidence>
<name>A0A512H599_9PROT</name>
<accession>A0A512H599</accession>
<keyword evidence="4 8" id="KW-0285">Flavoprotein</keyword>
<evidence type="ECO:0000256" key="8">
    <source>
        <dbReference type="PIRNR" id="PIRNR038996"/>
    </source>
</evidence>
<dbReference type="EMBL" id="BJZO01000013">
    <property type="protein sequence ID" value="GEO80656.1"/>
    <property type="molecule type" value="Genomic_DNA"/>
</dbReference>
<dbReference type="InterPro" id="IPR001226">
    <property type="entry name" value="Flavodoxin_CS"/>
</dbReference>
<evidence type="ECO:0000256" key="4">
    <source>
        <dbReference type="ARBA" id="ARBA00022630"/>
    </source>
</evidence>
<dbReference type="SUPFAM" id="SSF52218">
    <property type="entry name" value="Flavoproteins"/>
    <property type="match status" value="1"/>
</dbReference>
<keyword evidence="7" id="KW-0535">Nitrogen fixation</keyword>
<gene>
    <name evidence="10" type="ORF">ROR02_07870</name>
</gene>
<dbReference type="PROSITE" id="PS50902">
    <property type="entry name" value="FLAVODOXIN_LIKE"/>
    <property type="match status" value="1"/>
</dbReference>
<comment type="cofactor">
    <cofactor evidence="1 8">
        <name>FMN</name>
        <dbReference type="ChEBI" id="CHEBI:58210"/>
    </cofactor>
</comment>
<evidence type="ECO:0000313" key="11">
    <source>
        <dbReference type="Proteomes" id="UP000321567"/>
    </source>
</evidence>
<dbReference type="AlphaFoldDB" id="A0A512H599"/>